<proteinExistence type="inferred from homology"/>
<protein>
    <recommendedName>
        <fullName evidence="3 8">Mediator of RNA polymerase II transcription subunit 17</fullName>
    </recommendedName>
    <alternativeName>
        <fullName evidence="7 8">Mediator complex subunit 17</fullName>
    </alternativeName>
</protein>
<dbReference type="OrthoDB" id="5319830at2759"/>
<dbReference type="GO" id="GO:0003712">
    <property type="term" value="F:transcription coregulator activity"/>
    <property type="evidence" value="ECO:0007669"/>
    <property type="project" value="InterPro"/>
</dbReference>
<dbReference type="GO" id="GO:0016592">
    <property type="term" value="C:mediator complex"/>
    <property type="evidence" value="ECO:0007669"/>
    <property type="project" value="InterPro"/>
</dbReference>
<organism evidence="10 11">
    <name type="scientific">Monosporascus ibericus</name>
    <dbReference type="NCBI Taxonomy" id="155417"/>
    <lineage>
        <taxon>Eukaryota</taxon>
        <taxon>Fungi</taxon>
        <taxon>Dikarya</taxon>
        <taxon>Ascomycota</taxon>
        <taxon>Pezizomycotina</taxon>
        <taxon>Sordariomycetes</taxon>
        <taxon>Xylariomycetidae</taxon>
        <taxon>Xylariales</taxon>
        <taxon>Xylariales incertae sedis</taxon>
        <taxon>Monosporascus</taxon>
    </lineage>
</organism>
<keyword evidence="4 8" id="KW-0805">Transcription regulation</keyword>
<reference evidence="10 11" key="1">
    <citation type="submission" date="2018-06" db="EMBL/GenBank/DDBJ databases">
        <title>Complete Genomes of Monosporascus.</title>
        <authorList>
            <person name="Robinson A.J."/>
            <person name="Natvig D.O."/>
        </authorList>
    </citation>
    <scope>NUCLEOTIDE SEQUENCE [LARGE SCALE GENOMIC DNA]</scope>
    <source>
        <strain evidence="10 11">CBS 110550</strain>
    </source>
</reference>
<gene>
    <name evidence="8" type="primary">MED17</name>
    <name evidence="10" type="ORF">DL764_003580</name>
</gene>
<comment type="similarity">
    <text evidence="2 8">Belongs to the Mediator complex subunit 17 family.</text>
</comment>
<keyword evidence="8" id="KW-0010">Activator</keyword>
<dbReference type="GO" id="GO:0006357">
    <property type="term" value="P:regulation of transcription by RNA polymerase II"/>
    <property type="evidence" value="ECO:0007669"/>
    <property type="project" value="InterPro"/>
</dbReference>
<dbReference type="Proteomes" id="UP000293360">
    <property type="component" value="Unassembled WGS sequence"/>
</dbReference>
<evidence type="ECO:0000256" key="2">
    <source>
        <dbReference type="ARBA" id="ARBA00005635"/>
    </source>
</evidence>
<dbReference type="PANTHER" id="PTHR13114:SF7">
    <property type="entry name" value="MEDIATOR OF RNA POLYMERASE II TRANSCRIPTION SUBUNIT 17"/>
    <property type="match status" value="1"/>
</dbReference>
<dbReference type="GO" id="GO:0070847">
    <property type="term" value="C:core mediator complex"/>
    <property type="evidence" value="ECO:0007669"/>
    <property type="project" value="TreeGrafter"/>
</dbReference>
<sequence length="699" mass="77287">MPSTDLTQFSLRPWPIGDKKPKTLNEFVTRVNFERRGFYNVTEDSLHEEIKAQKQDVMRIEGDGVEASSESEDEADGEKSKSVIMAREEFLRNLDSAHQHTMMTLDFVSLLLSKEIPNQASNSLSPALRDMAGIGTLGASKLKDSNMTEERVEDHLAVATGWRLMEIDKMVDSAMAAAEKLEKEIALETKYWADVLAVSENRWAVCPLPHEPQTLGVRFGFSEAAPEFRNNSIAPLRRNDDGTARLATGRIGGGSQRLRVTLLSDGEVVGRSSLPRRLADDVPLQDRVLEARNTVRSQELWYEINREARTLLALGVHAEQASVTWELDARMKVVFTLEVLSDTASGESPAESHPYDWLAQSILLTLHLLLSYAHRRTYSRRTYPQVLTANRASQKQPWPMLRSLIARAKHTNATFRLVSFLEGLVSLLHRAGITTAAYTNITPAITSGLHNNPRTQGRPASLTDSVFNKMIYAMNLGFEVTVTPDARFQVQGATSQGPYVGHRFGVFLRPAIQHGTQNRQNGINTNDNSKGDIPKSQSSGTVGQDITMVIDQETPQEQQQKPNLLEWAYPPAADPYHDATGVMTYLGNAAARALASHLTAVARQRLGDGPHDGGASVDWMETLQGPAISADGGDKEARISLAHARDGAAALVLDAQWVDRGGSSESPRTRKRRWEWISDDDGETELLEDVVIKVLKGDI</sequence>
<dbReference type="AlphaFoldDB" id="A0A4Q4TKH1"/>
<feature type="compositionally biased region" description="Polar residues" evidence="9">
    <location>
        <begin position="516"/>
        <end position="528"/>
    </location>
</feature>
<evidence type="ECO:0000313" key="10">
    <source>
        <dbReference type="EMBL" id="RYP05763.1"/>
    </source>
</evidence>
<comment type="function">
    <text evidence="8">Component of the Mediator complex, a coactivator involved in the regulated transcription of nearly all RNA polymerase II-dependent genes. Mediator functions as a bridge to convey information from gene-specific regulatory proteins to the basal RNA polymerase II transcription machinery. Mediator is recruited to promoters by direct interactions with regulatory proteins and serves as a scaffold for the assembly of a functional preinitiation complex with RNA polymerase II and the general transcription factors.</text>
</comment>
<comment type="subunit">
    <text evidence="8">Component of the Mediator complex.</text>
</comment>
<feature type="region of interest" description="Disordered" evidence="9">
    <location>
        <begin position="516"/>
        <end position="541"/>
    </location>
</feature>
<evidence type="ECO:0000256" key="1">
    <source>
        <dbReference type="ARBA" id="ARBA00004123"/>
    </source>
</evidence>
<dbReference type="EMBL" id="QJNU01000157">
    <property type="protein sequence ID" value="RYP05763.1"/>
    <property type="molecule type" value="Genomic_DNA"/>
</dbReference>
<keyword evidence="5 8" id="KW-0804">Transcription</keyword>
<evidence type="ECO:0000313" key="11">
    <source>
        <dbReference type="Proteomes" id="UP000293360"/>
    </source>
</evidence>
<comment type="subcellular location">
    <subcellularLocation>
        <location evidence="1 8">Nucleus</location>
    </subcellularLocation>
</comment>
<dbReference type="InterPro" id="IPR019313">
    <property type="entry name" value="Mediator_Med17"/>
</dbReference>
<evidence type="ECO:0000256" key="3">
    <source>
        <dbReference type="ARBA" id="ARBA00019610"/>
    </source>
</evidence>
<evidence type="ECO:0000256" key="9">
    <source>
        <dbReference type="SAM" id="MobiDB-lite"/>
    </source>
</evidence>
<evidence type="ECO:0000256" key="6">
    <source>
        <dbReference type="ARBA" id="ARBA00023242"/>
    </source>
</evidence>
<name>A0A4Q4TKH1_9PEZI</name>
<accession>A0A4Q4TKH1</accession>
<evidence type="ECO:0000256" key="8">
    <source>
        <dbReference type="RuleBase" id="RU364140"/>
    </source>
</evidence>
<feature type="region of interest" description="Disordered" evidence="9">
    <location>
        <begin position="62"/>
        <end position="81"/>
    </location>
</feature>
<evidence type="ECO:0000256" key="4">
    <source>
        <dbReference type="ARBA" id="ARBA00023015"/>
    </source>
</evidence>
<evidence type="ECO:0000256" key="7">
    <source>
        <dbReference type="ARBA" id="ARBA00032014"/>
    </source>
</evidence>
<keyword evidence="11" id="KW-1185">Reference proteome</keyword>
<dbReference type="STRING" id="155417.A0A4Q4TKH1"/>
<evidence type="ECO:0000256" key="5">
    <source>
        <dbReference type="ARBA" id="ARBA00023163"/>
    </source>
</evidence>
<keyword evidence="6 8" id="KW-0539">Nucleus</keyword>
<comment type="caution">
    <text evidence="10">The sequence shown here is derived from an EMBL/GenBank/DDBJ whole genome shotgun (WGS) entry which is preliminary data.</text>
</comment>
<dbReference type="Pfam" id="PF10156">
    <property type="entry name" value="Med17"/>
    <property type="match status" value="1"/>
</dbReference>
<dbReference type="PANTHER" id="PTHR13114">
    <property type="entry name" value="MEDIATOR OF RNA POLYMERASE II TRANSCRIPTION SUBUNIT 17"/>
    <property type="match status" value="1"/>
</dbReference>
<dbReference type="Gene3D" id="6.10.250.2620">
    <property type="match status" value="1"/>
</dbReference>